<dbReference type="RefSeq" id="WP_135817477.1">
    <property type="nucleotide sequence ID" value="NZ_SRPG01000078.1"/>
</dbReference>
<evidence type="ECO:0000256" key="1">
    <source>
        <dbReference type="SAM" id="Phobius"/>
    </source>
</evidence>
<proteinExistence type="predicted"/>
<keyword evidence="1" id="KW-1133">Transmembrane helix</keyword>
<dbReference type="OrthoDB" id="8261795at2"/>
<reference evidence="2 3" key="1">
    <citation type="submission" date="2019-03" db="EMBL/GenBank/DDBJ databases">
        <authorList>
            <person name="Li J."/>
        </authorList>
    </citation>
    <scope>NUCLEOTIDE SEQUENCE [LARGE SCALE GENOMIC DNA]</scope>
    <source>
        <strain evidence="2 3">3058</strain>
    </source>
</reference>
<dbReference type="EMBL" id="SRPG01000078">
    <property type="protein sequence ID" value="TGN61594.1"/>
    <property type="molecule type" value="Genomic_DNA"/>
</dbReference>
<evidence type="ECO:0000313" key="3">
    <source>
        <dbReference type="Proteomes" id="UP000297972"/>
    </source>
</evidence>
<name>A0A4Z1C047_9RHOB</name>
<comment type="caution">
    <text evidence="2">The sequence shown here is derived from an EMBL/GenBank/DDBJ whole genome shotgun (WGS) entry which is preliminary data.</text>
</comment>
<organism evidence="2 3">
    <name type="scientific">Paracoccus liaowanqingii</name>
    <dbReference type="NCBI Taxonomy" id="2560053"/>
    <lineage>
        <taxon>Bacteria</taxon>
        <taxon>Pseudomonadati</taxon>
        <taxon>Pseudomonadota</taxon>
        <taxon>Alphaproteobacteria</taxon>
        <taxon>Rhodobacterales</taxon>
        <taxon>Paracoccaceae</taxon>
        <taxon>Paracoccus</taxon>
    </lineage>
</organism>
<protein>
    <submittedName>
        <fullName evidence="2">Uncharacterized protein</fullName>
    </submittedName>
</protein>
<keyword evidence="3" id="KW-1185">Reference proteome</keyword>
<keyword evidence="1" id="KW-0472">Membrane</keyword>
<dbReference type="AlphaFoldDB" id="A0A4Z1C047"/>
<gene>
    <name evidence="2" type="ORF">E4L95_09860</name>
</gene>
<keyword evidence="1" id="KW-0812">Transmembrane</keyword>
<dbReference type="Proteomes" id="UP000297972">
    <property type="component" value="Unassembled WGS sequence"/>
</dbReference>
<evidence type="ECO:0000313" key="2">
    <source>
        <dbReference type="EMBL" id="TGN61594.1"/>
    </source>
</evidence>
<accession>A0A4Z1C047</accession>
<sequence>MQARVSLKLHDRIESLPKAVRDIAWKGQLRMCQRYRYLVASEKKQAVVTTAIACEMVGFILAIAVTVMLGPAPRHNGSAQS</sequence>
<feature type="transmembrane region" description="Helical" evidence="1">
    <location>
        <begin position="46"/>
        <end position="69"/>
    </location>
</feature>